<proteinExistence type="predicted"/>
<gene>
    <name evidence="3" type="ORF">PSTEL_13205</name>
</gene>
<sequence>MAGRSREYDIAFQLRGLVDPSFRRTTDNAEQQIQELERAIREMSRNGGFDDLRRDARQTEGAFDSLRERAESFKDTLAKVAEFTGAKKLIDMATGSLEDVVGTIGDQNDAMAQLQASTGMTAEQMEQMNVIAKDLYKQNYGEGFDDLGEAMATVKQVTNQTGSELENTTKTAIAFRDVFKEDIPESLKASDTLVKKFGITSDQAYNLMAQGAQKGLNKSGDLLDTTNEYAVYFKTMGYNANEMFDIFSAGMENGAFSLDKVADSVKEFGIRIKDGSDTTGDALFTLFQAADVSDFAKALKKGGEKTKEFAQLVKLSGKDTANVIKDQLKKGGAVEQSAINRLKQVLGSGQQVMDGISKGSISGKKAMEMVIEKLKLIKDPVEQSSLAVALFGTQWEDMESNVVLALGNARQQFDATKQTMEEVAKVKYDTLTQQFQTIGREIMTDLIIPIGEDLMPVLSDLANWMSDHKNMVEFLALGAPAALIGKNAVKIIGKLGKIGRAAEGATGAAGGFNTALGLLTNPVGLAITGVGLLTTGVIAYKQHQKEARKELLNMGGSLERAYSGYKEVDQASKHTQNLIAEYDRLTGKINNAKTPAAELTEARRKLKKVEQELIDMNPDILSAEGSKNEKFRDQLGLVQKINSAQSEMSKRDFEHALMDAEGKMPELESTYKDLVADLDKQNAAYEKAKKQYADYMEYKKQYLKINDSNSSDEEKSKQRDELASKIQAATGMDYRNNWANMMYDVSKIEKSFDNYHEKIKTTENEMADAQNSISQYYEMQSKAIEEKLGGSIESMAGKYQNMSDAEKKRFDQAMRDIADLNREMDLLPTDKKINIDVIYKQAGLYMPKAPKTVQDITTSLFPKQQQKMMGYADGGIATEASIFGEAGPEIAIPLNNKSRSHSLLDTANDLMGHSSTGDINASFSFKITVNGGGTDVAVQVKKAIQDIQPTLERQLAALSERRGRVSMRG</sequence>
<keyword evidence="1" id="KW-0175">Coiled coil</keyword>
<dbReference type="KEGG" id="pste:PSTEL_13205"/>
<dbReference type="HOGENOM" id="CLU_301651_0_0_9"/>
<feature type="domain" description="Phage tail tape measure protein" evidence="2">
    <location>
        <begin position="140"/>
        <end position="283"/>
    </location>
</feature>
<evidence type="ECO:0000313" key="4">
    <source>
        <dbReference type="Proteomes" id="UP000029507"/>
    </source>
</evidence>
<dbReference type="Pfam" id="PF10145">
    <property type="entry name" value="PhageMin_Tail"/>
    <property type="match status" value="1"/>
</dbReference>
<dbReference type="Proteomes" id="UP000029507">
    <property type="component" value="Chromosome"/>
</dbReference>
<protein>
    <recommendedName>
        <fullName evidence="2">Phage tail tape measure protein domain-containing protein</fullName>
    </recommendedName>
</protein>
<dbReference type="STRING" id="169760.PSTEL_13205"/>
<feature type="coiled-coil region" evidence="1">
    <location>
        <begin position="22"/>
        <end position="69"/>
    </location>
</feature>
<dbReference type="RefSeq" id="WP_038695778.1">
    <property type="nucleotide sequence ID" value="NZ_CP009286.1"/>
</dbReference>
<evidence type="ECO:0000259" key="2">
    <source>
        <dbReference type="Pfam" id="PF10145"/>
    </source>
</evidence>
<dbReference type="AlphaFoldDB" id="A0A089LXG4"/>
<accession>A0A089LXG4</accession>
<evidence type="ECO:0000313" key="3">
    <source>
        <dbReference type="EMBL" id="AIQ63898.1"/>
    </source>
</evidence>
<reference evidence="3 4" key="1">
    <citation type="submission" date="2014-08" db="EMBL/GenBank/DDBJ databases">
        <title>Comparative genomics of the Paenibacillus odorifer group.</title>
        <authorList>
            <person name="den Bakker H.C."/>
            <person name="Tsai Y.-C."/>
            <person name="Martin N."/>
            <person name="Korlach J."/>
            <person name="Wiedmann M."/>
        </authorList>
    </citation>
    <scope>NUCLEOTIDE SEQUENCE [LARGE SCALE GENOMIC DNA]</scope>
    <source>
        <strain evidence="3 4">DSM 14472</strain>
    </source>
</reference>
<evidence type="ECO:0000256" key="1">
    <source>
        <dbReference type="SAM" id="Coils"/>
    </source>
</evidence>
<keyword evidence="4" id="KW-1185">Reference proteome</keyword>
<dbReference type="EMBL" id="CP009286">
    <property type="protein sequence ID" value="AIQ63898.1"/>
    <property type="molecule type" value="Genomic_DNA"/>
</dbReference>
<organism evidence="3 4">
    <name type="scientific">Paenibacillus stellifer</name>
    <dbReference type="NCBI Taxonomy" id="169760"/>
    <lineage>
        <taxon>Bacteria</taxon>
        <taxon>Bacillati</taxon>
        <taxon>Bacillota</taxon>
        <taxon>Bacilli</taxon>
        <taxon>Bacillales</taxon>
        <taxon>Paenibacillaceae</taxon>
        <taxon>Paenibacillus</taxon>
    </lineage>
</organism>
<feature type="coiled-coil region" evidence="1">
    <location>
        <begin position="745"/>
        <end position="779"/>
    </location>
</feature>
<dbReference type="InterPro" id="IPR010090">
    <property type="entry name" value="Phage_tape_meas"/>
</dbReference>
<name>A0A089LXG4_9BACL</name>
<dbReference type="OrthoDB" id="90760at2"/>